<name>A0A239JB92_9PSED</name>
<dbReference type="Gene3D" id="3.30.70.2120">
    <property type="match status" value="1"/>
</dbReference>
<dbReference type="PRINTS" id="PR00207">
    <property type="entry name" value="FLAGELLIN"/>
</dbReference>
<evidence type="ECO:0000256" key="3">
    <source>
        <dbReference type="ARBA" id="ARBA00023143"/>
    </source>
</evidence>
<gene>
    <name evidence="7" type="ORF">SAMN05216189_1001132</name>
    <name evidence="8" type="ORF">SAMN06295949_11244</name>
</gene>
<dbReference type="Gene3D" id="1.20.1330.10">
    <property type="entry name" value="f41 fragment of flagellin, N-terminal domain"/>
    <property type="match status" value="1"/>
</dbReference>
<evidence type="ECO:0000256" key="4">
    <source>
        <dbReference type="RuleBase" id="RU362073"/>
    </source>
</evidence>
<protein>
    <recommendedName>
        <fullName evidence="4">Flagellin</fullName>
    </recommendedName>
</protein>
<dbReference type="RefSeq" id="WP_009620862.1">
    <property type="nucleotide sequence ID" value="NZ_FNEC01000001.1"/>
</dbReference>
<keyword evidence="7" id="KW-0966">Cell projection</keyword>
<dbReference type="GO" id="GO:0009288">
    <property type="term" value="C:bacterial-type flagellum"/>
    <property type="evidence" value="ECO:0007669"/>
    <property type="project" value="UniProtKB-SubCell"/>
</dbReference>
<dbReference type="Pfam" id="PF00700">
    <property type="entry name" value="Flagellin_C"/>
    <property type="match status" value="1"/>
</dbReference>
<comment type="function">
    <text evidence="4">Flagellin is the subunit protein which polymerizes to form the filaments of bacterial flagella.</text>
</comment>
<sequence>MALTVNTNISSLTVQKNLNNASKNLNTAMTRLSTGLRINSAKDDAAGLQISNRLSSQINGLNKAVDNANDAISIAQTAEGALQESTNILQRMRVLAVQSANGSNSEDDRTSLNQEFKSLTAELTRISETTTFGGGSTAVTLLNGKAGTNGTMTFQVGANANETVSFTLNDMSAKALNGSYTLASGTIAVTGVNDTTTAATSGSITVNGVEVDYAKGASLNDIVASINTNVSGITAVASGGSIKVTSQDDITVTAGGTLTGGTATVASGQTVQSLNIGTADKAQAAIQVIDDALKQIDTQRSALGAVQNRLDSTISNLQNIAENATSARSTIQDADFAAETAEMTKQQTLQSAATAVLAQANQLPSAVLKLLQ</sequence>
<keyword evidence="7" id="KW-0282">Flagellum</keyword>
<dbReference type="GeneID" id="72994783"/>
<dbReference type="InterPro" id="IPR001492">
    <property type="entry name" value="Flagellin"/>
</dbReference>
<evidence type="ECO:0000313" key="9">
    <source>
        <dbReference type="Proteomes" id="UP000198309"/>
    </source>
</evidence>
<accession>A0A239JB92</accession>
<proteinExistence type="inferred from homology"/>
<dbReference type="SUPFAM" id="SSF64518">
    <property type="entry name" value="Phase 1 flagellin"/>
    <property type="match status" value="1"/>
</dbReference>
<keyword evidence="9" id="KW-1185">Reference proteome</keyword>
<dbReference type="EMBL" id="FNEC01000001">
    <property type="protein sequence ID" value="SDH96984.1"/>
    <property type="molecule type" value="Genomic_DNA"/>
</dbReference>
<dbReference type="Pfam" id="PF00669">
    <property type="entry name" value="Flagellin_N"/>
    <property type="match status" value="1"/>
</dbReference>
<evidence type="ECO:0000313" key="7">
    <source>
        <dbReference type="EMBL" id="SDH96984.1"/>
    </source>
</evidence>
<dbReference type="PANTHER" id="PTHR42792:SF2">
    <property type="entry name" value="FLAGELLIN"/>
    <property type="match status" value="1"/>
</dbReference>
<comment type="similarity">
    <text evidence="1 4">Belongs to the bacterial flagellin family.</text>
</comment>
<dbReference type="AlphaFoldDB" id="A0A239JB92"/>
<keyword evidence="3 4" id="KW-0975">Bacterial flagellum</keyword>
<evidence type="ECO:0000313" key="10">
    <source>
        <dbReference type="Proteomes" id="UP000199693"/>
    </source>
</evidence>
<dbReference type="GO" id="GO:0005576">
    <property type="term" value="C:extracellular region"/>
    <property type="evidence" value="ECO:0007669"/>
    <property type="project" value="UniProtKB-SubCell"/>
</dbReference>
<dbReference type="GO" id="GO:0005198">
    <property type="term" value="F:structural molecule activity"/>
    <property type="evidence" value="ECO:0007669"/>
    <property type="project" value="UniProtKB-UniRule"/>
</dbReference>
<dbReference type="InterPro" id="IPR001029">
    <property type="entry name" value="Flagellin_N"/>
</dbReference>
<dbReference type="InterPro" id="IPR042187">
    <property type="entry name" value="Flagellin_C_sub2"/>
</dbReference>
<feature type="domain" description="Flagellin C-terminal" evidence="6">
    <location>
        <begin position="286"/>
        <end position="371"/>
    </location>
</feature>
<evidence type="ECO:0000313" key="8">
    <source>
        <dbReference type="EMBL" id="SNT02882.1"/>
    </source>
</evidence>
<dbReference type="InterPro" id="IPR046358">
    <property type="entry name" value="Flagellin_C"/>
</dbReference>
<reference evidence="8 9" key="2">
    <citation type="submission" date="2017-06" db="EMBL/GenBank/DDBJ databases">
        <authorList>
            <person name="Varghese N."/>
            <person name="Submissions S."/>
        </authorList>
    </citation>
    <scope>NUCLEOTIDE SEQUENCE [LARGE SCALE GENOMIC DNA]</scope>
    <source>
        <strain evidence="8 9">RLD-1</strain>
    </source>
</reference>
<evidence type="ECO:0000256" key="2">
    <source>
        <dbReference type="ARBA" id="ARBA00022525"/>
    </source>
</evidence>
<comment type="subcellular location">
    <subcellularLocation>
        <location evidence="4">Secreted</location>
    </subcellularLocation>
    <subcellularLocation>
        <location evidence="4">Bacterial flagellum</location>
    </subcellularLocation>
</comment>
<dbReference type="Proteomes" id="UP000198309">
    <property type="component" value="Unassembled WGS sequence"/>
</dbReference>
<evidence type="ECO:0000259" key="5">
    <source>
        <dbReference type="Pfam" id="PF00669"/>
    </source>
</evidence>
<reference evidence="7 10" key="1">
    <citation type="submission" date="2016-10" db="EMBL/GenBank/DDBJ databases">
        <authorList>
            <person name="de Groot N.N."/>
        </authorList>
    </citation>
    <scope>NUCLEOTIDE SEQUENCE [LARGE SCALE GENOMIC DNA]</scope>
    <source>
        <strain evidence="7 10">CCM 7361</strain>
    </source>
</reference>
<dbReference type="EMBL" id="FZPC01000012">
    <property type="protein sequence ID" value="SNT02882.1"/>
    <property type="molecule type" value="Genomic_DNA"/>
</dbReference>
<organism evidence="7 10">
    <name type="scientific">Pseudomonas delhiensis</name>
    <dbReference type="NCBI Taxonomy" id="366289"/>
    <lineage>
        <taxon>Bacteria</taxon>
        <taxon>Pseudomonadati</taxon>
        <taxon>Pseudomonadota</taxon>
        <taxon>Gammaproteobacteria</taxon>
        <taxon>Pseudomonadales</taxon>
        <taxon>Pseudomonadaceae</taxon>
        <taxon>Pseudomonas</taxon>
    </lineage>
</organism>
<evidence type="ECO:0000259" key="6">
    <source>
        <dbReference type="Pfam" id="PF00700"/>
    </source>
</evidence>
<keyword evidence="7" id="KW-0969">Cilium</keyword>
<evidence type="ECO:0000256" key="1">
    <source>
        <dbReference type="ARBA" id="ARBA00005709"/>
    </source>
</evidence>
<dbReference type="PANTHER" id="PTHR42792">
    <property type="entry name" value="FLAGELLIN"/>
    <property type="match status" value="1"/>
</dbReference>
<dbReference type="Gene3D" id="6.10.10.10">
    <property type="entry name" value="Flagellar export chaperone, C-terminal domain"/>
    <property type="match status" value="1"/>
</dbReference>
<feature type="domain" description="Flagellin N-terminal" evidence="5">
    <location>
        <begin position="5"/>
        <end position="134"/>
    </location>
</feature>
<dbReference type="Proteomes" id="UP000199693">
    <property type="component" value="Unassembled WGS sequence"/>
</dbReference>
<keyword evidence="2 4" id="KW-0964">Secreted</keyword>